<gene>
    <name evidence="3" type="ORF">SAMN05421823_11555</name>
</gene>
<keyword evidence="4" id="KW-1185">Reference proteome</keyword>
<organism evidence="3 4">
    <name type="scientific">Catalinimonas alkaloidigena</name>
    <dbReference type="NCBI Taxonomy" id="1075417"/>
    <lineage>
        <taxon>Bacteria</taxon>
        <taxon>Pseudomonadati</taxon>
        <taxon>Bacteroidota</taxon>
        <taxon>Cytophagia</taxon>
        <taxon>Cytophagales</taxon>
        <taxon>Catalimonadaceae</taxon>
        <taxon>Catalinimonas</taxon>
    </lineage>
</organism>
<evidence type="ECO:0000259" key="2">
    <source>
        <dbReference type="PROSITE" id="PS51898"/>
    </source>
</evidence>
<dbReference type="GO" id="GO:0015074">
    <property type="term" value="P:DNA integration"/>
    <property type="evidence" value="ECO:0007669"/>
    <property type="project" value="InterPro"/>
</dbReference>
<accession>A0A1G9U0Z4</accession>
<dbReference type="Gene3D" id="1.10.443.10">
    <property type="entry name" value="Intergrase catalytic core"/>
    <property type="match status" value="1"/>
</dbReference>
<dbReference type="SUPFAM" id="SSF56349">
    <property type="entry name" value="DNA breaking-rejoining enzymes"/>
    <property type="match status" value="1"/>
</dbReference>
<evidence type="ECO:0000313" key="3">
    <source>
        <dbReference type="EMBL" id="SDM53677.1"/>
    </source>
</evidence>
<reference evidence="3 4" key="1">
    <citation type="submission" date="2016-10" db="EMBL/GenBank/DDBJ databases">
        <authorList>
            <person name="de Groot N.N."/>
        </authorList>
    </citation>
    <scope>NUCLEOTIDE SEQUENCE [LARGE SCALE GENOMIC DNA]</scope>
    <source>
        <strain evidence="3 4">DSM 25186</strain>
    </source>
</reference>
<sequence length="75" mass="7932">MFAAAAEAVRLYRAAAPEGAGALFPGLTMAQVRKWVNGYLHALGLKSARVSAHSLRHTAGQVLIAKGVDPVHVQR</sequence>
<dbReference type="InterPro" id="IPR002104">
    <property type="entry name" value="Integrase_catalytic"/>
</dbReference>
<dbReference type="EMBL" id="FNFO01000015">
    <property type="protein sequence ID" value="SDM53677.1"/>
    <property type="molecule type" value="Genomic_DNA"/>
</dbReference>
<protein>
    <submittedName>
        <fullName evidence="3">Phage integrase family protein</fullName>
    </submittedName>
</protein>
<dbReference type="STRING" id="1075417.SAMN05421823_11555"/>
<name>A0A1G9U0Z4_9BACT</name>
<proteinExistence type="predicted"/>
<dbReference type="Proteomes" id="UP000198510">
    <property type="component" value="Unassembled WGS sequence"/>
</dbReference>
<evidence type="ECO:0000256" key="1">
    <source>
        <dbReference type="ARBA" id="ARBA00023172"/>
    </source>
</evidence>
<evidence type="ECO:0000313" key="4">
    <source>
        <dbReference type="Proteomes" id="UP000198510"/>
    </source>
</evidence>
<dbReference type="GO" id="GO:0003677">
    <property type="term" value="F:DNA binding"/>
    <property type="evidence" value="ECO:0007669"/>
    <property type="project" value="InterPro"/>
</dbReference>
<feature type="domain" description="Tyr recombinase" evidence="2">
    <location>
        <begin position="1"/>
        <end position="75"/>
    </location>
</feature>
<keyword evidence="1" id="KW-0233">DNA recombination</keyword>
<dbReference type="GO" id="GO:0006310">
    <property type="term" value="P:DNA recombination"/>
    <property type="evidence" value="ECO:0007669"/>
    <property type="project" value="UniProtKB-KW"/>
</dbReference>
<dbReference type="InterPro" id="IPR013762">
    <property type="entry name" value="Integrase-like_cat_sf"/>
</dbReference>
<dbReference type="InterPro" id="IPR011010">
    <property type="entry name" value="DNA_brk_join_enz"/>
</dbReference>
<dbReference type="PROSITE" id="PS51898">
    <property type="entry name" value="TYR_RECOMBINASE"/>
    <property type="match status" value="1"/>
</dbReference>
<dbReference type="AlphaFoldDB" id="A0A1G9U0Z4"/>